<gene>
    <name evidence="1" type="ORF">CAFE_20640</name>
</gene>
<reference evidence="1 2" key="1">
    <citation type="submission" date="2019-09" db="EMBL/GenBank/DDBJ databases">
        <title>Genome sequence of Clostridium sp. EA1.</title>
        <authorList>
            <person name="Poehlein A."/>
            <person name="Bengelsdorf F.R."/>
            <person name="Daniel R."/>
        </authorList>
    </citation>
    <scope>NUCLEOTIDE SEQUENCE [LARGE SCALE GENOMIC DNA]</scope>
    <source>
        <strain evidence="1 2">EA1</strain>
    </source>
</reference>
<dbReference type="AlphaFoldDB" id="A0A6N8I0S4"/>
<dbReference type="RefSeq" id="WP_156990597.1">
    <property type="nucleotide sequence ID" value="NZ_VWXL01000053.1"/>
</dbReference>
<proteinExistence type="predicted"/>
<protein>
    <submittedName>
        <fullName evidence="1">Uncharacterized protein</fullName>
    </submittedName>
</protein>
<organism evidence="1 2">
    <name type="scientific">Caproicibacter fermentans</name>
    <dbReference type="NCBI Taxonomy" id="2576756"/>
    <lineage>
        <taxon>Bacteria</taxon>
        <taxon>Bacillati</taxon>
        <taxon>Bacillota</taxon>
        <taxon>Clostridia</taxon>
        <taxon>Eubacteriales</taxon>
        <taxon>Acutalibacteraceae</taxon>
        <taxon>Caproicibacter</taxon>
    </lineage>
</organism>
<name>A0A6N8I0S4_9FIRM</name>
<keyword evidence="2" id="KW-1185">Reference proteome</keyword>
<dbReference type="EMBL" id="VWXL01000053">
    <property type="protein sequence ID" value="MVB11350.1"/>
    <property type="molecule type" value="Genomic_DNA"/>
</dbReference>
<sequence length="84" mass="9558">MNGRILTKLNEMEKHSREWTWTLKDGSVVPMRGEYSPFEFIARNGRGIKPEKHPVSYHCAESLEPLEAAVLQAALTTASRFINN</sequence>
<comment type="caution">
    <text evidence="1">The sequence shown here is derived from an EMBL/GenBank/DDBJ whole genome shotgun (WGS) entry which is preliminary data.</text>
</comment>
<evidence type="ECO:0000313" key="1">
    <source>
        <dbReference type="EMBL" id="MVB11350.1"/>
    </source>
</evidence>
<evidence type="ECO:0000313" key="2">
    <source>
        <dbReference type="Proteomes" id="UP000469440"/>
    </source>
</evidence>
<dbReference type="Proteomes" id="UP000469440">
    <property type="component" value="Unassembled WGS sequence"/>
</dbReference>
<accession>A0A6N8I0S4</accession>